<dbReference type="AlphaFoldDB" id="F3YAM7"/>
<protein>
    <submittedName>
        <fullName evidence="1">Uncharacterized protein</fullName>
    </submittedName>
</protein>
<reference evidence="1 2" key="1">
    <citation type="journal article" date="2011" name="J. Bacteriol.">
        <title>Complete genome sequence of Melissococcus plutonius ATCC 35311.</title>
        <authorList>
            <person name="Okumura K."/>
            <person name="Arai R."/>
            <person name="Okura M."/>
            <person name="Kirikae T."/>
            <person name="Takamatsu D."/>
            <person name="Osaki M."/>
            <person name="Miyoshi-Akiyama T."/>
        </authorList>
    </citation>
    <scope>NUCLEOTIDE SEQUENCE [LARGE SCALE GENOMIC DNA]</scope>
    <source>
        <strain evidence="2">ATCC 35311 / CIP 104052 / LMG 20360 / NCIMB 702443</strain>
    </source>
</reference>
<evidence type="ECO:0000313" key="2">
    <source>
        <dbReference type="Proteomes" id="UP000008456"/>
    </source>
</evidence>
<evidence type="ECO:0000313" key="1">
    <source>
        <dbReference type="EMBL" id="BAK21555.1"/>
    </source>
</evidence>
<dbReference type="KEGG" id="mps:MPTP_1102"/>
<accession>F3YAM7</accession>
<dbReference type="EMBL" id="AP012200">
    <property type="protein sequence ID" value="BAK21555.1"/>
    <property type="molecule type" value="Genomic_DNA"/>
</dbReference>
<reference key="2">
    <citation type="submission" date="2011-04" db="EMBL/GenBank/DDBJ databases">
        <title>Whole genome sequence of Melissococcus plutonius ATCC 35311.</title>
        <authorList>
            <person name="Okumura K."/>
            <person name="Arai R."/>
            <person name="Osaki M."/>
            <person name="Okura M."/>
            <person name="Kirikae T."/>
            <person name="Takamatsu D."/>
            <person name="Akiyama T."/>
        </authorList>
    </citation>
    <scope>NUCLEOTIDE SEQUENCE</scope>
    <source>
        <strain>ATCC 35311</strain>
    </source>
</reference>
<dbReference type="Proteomes" id="UP000008456">
    <property type="component" value="Chromosome"/>
</dbReference>
<proteinExistence type="predicted"/>
<sequence>MTFLYLSTNLIPNARWIESVILFVVKYNTHTKAETIKETKKIISNNVAAI</sequence>
<gene>
    <name evidence="1" type="ordered locus">MPTP_1102</name>
</gene>
<name>F3YAM7_MELPT</name>
<dbReference type="HOGENOM" id="CLU_3119606_0_0_9"/>
<organism evidence="1 2">
    <name type="scientific">Melissococcus plutonius (strain ATCC 35311 / DSM 29964 / CIP 104052 / LMG 20360 / NCIMB 702443)</name>
    <dbReference type="NCBI Taxonomy" id="940190"/>
    <lineage>
        <taxon>Bacteria</taxon>
        <taxon>Bacillati</taxon>
        <taxon>Bacillota</taxon>
        <taxon>Bacilli</taxon>
        <taxon>Lactobacillales</taxon>
        <taxon>Enterococcaceae</taxon>
        <taxon>Melissococcus</taxon>
    </lineage>
</organism>
<keyword evidence="2" id="KW-1185">Reference proteome</keyword>